<keyword evidence="1" id="KW-0732">Signal</keyword>
<protein>
    <submittedName>
        <fullName evidence="2">YckD family protein</fullName>
    </submittedName>
</protein>
<feature type="chain" id="PRO_5046472969" evidence="1">
    <location>
        <begin position="26"/>
        <end position="113"/>
    </location>
</feature>
<reference evidence="2 3" key="1">
    <citation type="submission" date="2023-03" db="EMBL/GenBank/DDBJ databases">
        <title>Bacillus Genome Sequencing.</title>
        <authorList>
            <person name="Dunlap C."/>
        </authorList>
    </citation>
    <scope>NUCLEOTIDE SEQUENCE [LARGE SCALE GENOMIC DNA]</scope>
    <source>
        <strain evidence="2 3">B-23453</strain>
    </source>
</reference>
<proteinExistence type="predicted"/>
<organism evidence="2 3">
    <name type="scientific">Heyndrickxia acidicola</name>
    <dbReference type="NCBI Taxonomy" id="209389"/>
    <lineage>
        <taxon>Bacteria</taxon>
        <taxon>Bacillati</taxon>
        <taxon>Bacillota</taxon>
        <taxon>Bacilli</taxon>
        <taxon>Bacillales</taxon>
        <taxon>Bacillaceae</taxon>
        <taxon>Heyndrickxia</taxon>
    </lineage>
</organism>
<dbReference type="Pfam" id="PF10925">
    <property type="entry name" value="DUF2680"/>
    <property type="match status" value="1"/>
</dbReference>
<dbReference type="RefSeq" id="WP_157090657.1">
    <property type="nucleotide sequence ID" value="NZ_JARMAB010000006.1"/>
</dbReference>
<dbReference type="Proteomes" id="UP001341444">
    <property type="component" value="Unassembled WGS sequence"/>
</dbReference>
<dbReference type="EMBL" id="JARMAB010000006">
    <property type="protein sequence ID" value="MED1202376.1"/>
    <property type="molecule type" value="Genomic_DNA"/>
</dbReference>
<evidence type="ECO:0000313" key="3">
    <source>
        <dbReference type="Proteomes" id="UP001341444"/>
    </source>
</evidence>
<keyword evidence="3" id="KW-1185">Reference proteome</keyword>
<name>A0ABU6MCI6_9BACI</name>
<comment type="caution">
    <text evidence="2">The sequence shown here is derived from an EMBL/GenBank/DDBJ whole genome shotgun (WGS) entry which is preliminary data.</text>
</comment>
<gene>
    <name evidence="2" type="ORF">P4T90_04635</name>
</gene>
<evidence type="ECO:0000256" key="1">
    <source>
        <dbReference type="SAM" id="SignalP"/>
    </source>
</evidence>
<accession>A0ABU6MCI6</accession>
<dbReference type="InterPro" id="IPR024485">
    <property type="entry name" value="DUF2680"/>
</dbReference>
<sequence>MNKIRVIIMALVVVLAAAGFSSVHAQETAKQQPMEQQHVKLTAKQKAELANLTKDLMEKKKQLVSKYAEFGVIPKEKADKIIAHLDKRYAEMDKNGFIPQWKHHHEHHQHHQD</sequence>
<evidence type="ECO:0000313" key="2">
    <source>
        <dbReference type="EMBL" id="MED1202376.1"/>
    </source>
</evidence>
<feature type="signal peptide" evidence="1">
    <location>
        <begin position="1"/>
        <end position="25"/>
    </location>
</feature>